<organism evidence="2">
    <name type="scientific">marine sediment metagenome</name>
    <dbReference type="NCBI Taxonomy" id="412755"/>
    <lineage>
        <taxon>unclassified sequences</taxon>
        <taxon>metagenomes</taxon>
        <taxon>ecological metagenomes</taxon>
    </lineage>
</organism>
<dbReference type="Pfam" id="PF00248">
    <property type="entry name" value="Aldo_ket_red"/>
    <property type="match status" value="1"/>
</dbReference>
<comment type="caution">
    <text evidence="2">The sequence shown here is derived from an EMBL/GenBank/DDBJ whole genome shotgun (WGS) entry which is preliminary data.</text>
</comment>
<name>X0W303_9ZZZZ</name>
<dbReference type="InterPro" id="IPR036812">
    <property type="entry name" value="NAD(P)_OxRdtase_dom_sf"/>
</dbReference>
<dbReference type="EMBL" id="BARS01035476">
    <property type="protein sequence ID" value="GAG18968.1"/>
    <property type="molecule type" value="Genomic_DNA"/>
</dbReference>
<dbReference type="PROSITE" id="PS51379">
    <property type="entry name" value="4FE4S_FER_2"/>
    <property type="match status" value="1"/>
</dbReference>
<dbReference type="PANTHER" id="PTHR43312:SF1">
    <property type="entry name" value="NADP-DEPENDENT OXIDOREDUCTASE DOMAIN-CONTAINING PROTEIN"/>
    <property type="match status" value="1"/>
</dbReference>
<feature type="non-terminal residue" evidence="2">
    <location>
        <position position="258"/>
    </location>
</feature>
<dbReference type="PROSITE" id="PS00198">
    <property type="entry name" value="4FE4S_FER_1"/>
    <property type="match status" value="1"/>
</dbReference>
<dbReference type="InterPro" id="IPR017900">
    <property type="entry name" value="4Fe4S_Fe_S_CS"/>
</dbReference>
<evidence type="ECO:0000313" key="2">
    <source>
        <dbReference type="EMBL" id="GAG18968.1"/>
    </source>
</evidence>
<protein>
    <recommendedName>
        <fullName evidence="1">4Fe-4S ferredoxin-type domain-containing protein</fullName>
    </recommendedName>
</protein>
<evidence type="ECO:0000259" key="1">
    <source>
        <dbReference type="PROSITE" id="PS51379"/>
    </source>
</evidence>
<gene>
    <name evidence="2" type="ORF">S01H1_54656</name>
</gene>
<proteinExistence type="predicted"/>
<dbReference type="Gene3D" id="3.20.20.100">
    <property type="entry name" value="NADP-dependent oxidoreductase domain"/>
    <property type="match status" value="1"/>
</dbReference>
<sequence>MEAQSETLAKLWDKCWYFLKHPDSSKDMNETIDKCLKTLKRDHVDAIVPVVGRTKSTDYEKIKSNFEKFKKAGKVRFLGVTVHSKTIPEVCREVIDAGIFDIILTMYQPANKAAIDKELARAVKKNIGTMSMKTGQGIKAEDIPKAIAAALGDGKICTVLKGINSMNDLNAYLKVTRASQPKEPKQQARLDPAACGACGNCSACPQNIEIQEIMRCATYYSAEPALGSYATQTYQDIPAVATAAGCIDCGRCEANCPR</sequence>
<dbReference type="SUPFAM" id="SSF51430">
    <property type="entry name" value="NAD(P)-linked oxidoreductase"/>
    <property type="match status" value="1"/>
</dbReference>
<dbReference type="InterPro" id="IPR017896">
    <property type="entry name" value="4Fe4S_Fe-S-bd"/>
</dbReference>
<feature type="domain" description="4Fe-4S ferredoxin-type" evidence="1">
    <location>
        <begin position="236"/>
        <end position="258"/>
    </location>
</feature>
<dbReference type="AlphaFoldDB" id="X0W303"/>
<accession>X0W303</accession>
<dbReference type="InterPro" id="IPR053135">
    <property type="entry name" value="AKR2_Oxidoreductase"/>
</dbReference>
<dbReference type="PANTHER" id="PTHR43312">
    <property type="entry name" value="D-THREO-ALDOSE 1-DEHYDROGENASE"/>
    <property type="match status" value="1"/>
</dbReference>
<dbReference type="InterPro" id="IPR023210">
    <property type="entry name" value="NADP_OxRdtase_dom"/>
</dbReference>
<dbReference type="SUPFAM" id="SSF46548">
    <property type="entry name" value="alpha-helical ferredoxin"/>
    <property type="match status" value="1"/>
</dbReference>
<reference evidence="2" key="1">
    <citation type="journal article" date="2014" name="Front. Microbiol.">
        <title>High frequency of phylogenetically diverse reductive dehalogenase-homologous genes in deep subseafloor sedimentary metagenomes.</title>
        <authorList>
            <person name="Kawai M."/>
            <person name="Futagami T."/>
            <person name="Toyoda A."/>
            <person name="Takaki Y."/>
            <person name="Nishi S."/>
            <person name="Hori S."/>
            <person name="Arai W."/>
            <person name="Tsubouchi T."/>
            <person name="Morono Y."/>
            <person name="Uchiyama I."/>
            <person name="Ito T."/>
            <person name="Fujiyama A."/>
            <person name="Inagaki F."/>
            <person name="Takami H."/>
        </authorList>
    </citation>
    <scope>NUCLEOTIDE SEQUENCE</scope>
    <source>
        <strain evidence="2">Expedition CK06-06</strain>
    </source>
</reference>